<keyword evidence="4" id="KW-0288">FMN</keyword>
<evidence type="ECO:0000256" key="2">
    <source>
        <dbReference type="ARBA" id="ARBA00022553"/>
    </source>
</evidence>
<dbReference type="InterPro" id="IPR010209">
    <property type="entry name" value="Ion_transpt_RnfG/RsxG"/>
</dbReference>
<keyword evidence="1" id="KW-0813">Transport</keyword>
<evidence type="ECO:0000256" key="3">
    <source>
        <dbReference type="ARBA" id="ARBA00022630"/>
    </source>
</evidence>
<dbReference type="InterPro" id="IPR007329">
    <property type="entry name" value="FMN-bd"/>
</dbReference>
<dbReference type="GO" id="GO:0009055">
    <property type="term" value="F:electron transfer activity"/>
    <property type="evidence" value="ECO:0007669"/>
    <property type="project" value="InterPro"/>
</dbReference>
<dbReference type="PANTHER" id="PTHR36118:SF1">
    <property type="entry name" value="ION-TRANSLOCATING OXIDOREDUCTASE COMPLEX SUBUNIT G"/>
    <property type="match status" value="1"/>
</dbReference>
<evidence type="ECO:0000313" key="7">
    <source>
        <dbReference type="EMBL" id="VAX31940.1"/>
    </source>
</evidence>
<dbReference type="GO" id="GO:0010181">
    <property type="term" value="F:FMN binding"/>
    <property type="evidence" value="ECO:0007669"/>
    <property type="project" value="InterPro"/>
</dbReference>
<keyword evidence="3" id="KW-0285">Flavoprotein</keyword>
<evidence type="ECO:0000259" key="6">
    <source>
        <dbReference type="SMART" id="SM00900"/>
    </source>
</evidence>
<dbReference type="SMART" id="SM00900">
    <property type="entry name" value="FMN_bind"/>
    <property type="match status" value="1"/>
</dbReference>
<dbReference type="GO" id="GO:0005886">
    <property type="term" value="C:plasma membrane"/>
    <property type="evidence" value="ECO:0007669"/>
    <property type="project" value="InterPro"/>
</dbReference>
<feature type="domain" description="FMN-binding" evidence="6">
    <location>
        <begin position="116"/>
        <end position="204"/>
    </location>
</feature>
<dbReference type="PANTHER" id="PTHR36118">
    <property type="entry name" value="ION-TRANSLOCATING OXIDOREDUCTASE COMPLEX SUBUNIT G"/>
    <property type="match status" value="1"/>
</dbReference>
<evidence type="ECO:0000256" key="4">
    <source>
        <dbReference type="ARBA" id="ARBA00022643"/>
    </source>
</evidence>
<dbReference type="Pfam" id="PF04205">
    <property type="entry name" value="FMN_bind"/>
    <property type="match status" value="1"/>
</dbReference>
<accession>A0A3B1DAS6</accession>
<dbReference type="GO" id="GO:0022900">
    <property type="term" value="P:electron transport chain"/>
    <property type="evidence" value="ECO:0007669"/>
    <property type="project" value="InterPro"/>
</dbReference>
<evidence type="ECO:0000256" key="1">
    <source>
        <dbReference type="ARBA" id="ARBA00022448"/>
    </source>
</evidence>
<gene>
    <name evidence="7" type="ORF">MNBD_NITROSPIRAE02-732</name>
</gene>
<dbReference type="PIRSF" id="PIRSF006091">
    <property type="entry name" value="E_trnsport_RnfG"/>
    <property type="match status" value="1"/>
</dbReference>
<dbReference type="AlphaFoldDB" id="A0A3B1DAS6"/>
<protein>
    <submittedName>
        <fullName evidence="7">Electron transport complex protein RnfG</fullName>
    </submittedName>
</protein>
<sequence length="222" mass="25164">MTFKDILKITMNLVVLYLAGGLLLAAVYAKTSPIIFKKNEQEKKEALQKMIPEADVIEKLGDWYPHEKHAEYFVAKKCGELKIKKVKDEETGKVKEEKECINPRTIGYIVQTFGKGYSSYINILFSVDNKFRVQKIDILHHAETPGLGDEIVLDYFKNRFKGKDIEHLKVLKTETTEYIQAITGATISSRAVAEDGIRNGLEFLEKALKGEVKHEPSASREG</sequence>
<name>A0A3B1DAS6_9ZZZZ</name>
<reference evidence="7" key="1">
    <citation type="submission" date="2018-06" db="EMBL/GenBank/DDBJ databases">
        <authorList>
            <person name="Zhirakovskaya E."/>
        </authorList>
    </citation>
    <scope>NUCLEOTIDE SEQUENCE</scope>
</reference>
<keyword evidence="5" id="KW-0249">Electron transport</keyword>
<keyword evidence="2" id="KW-0597">Phosphoprotein</keyword>
<proteinExistence type="predicted"/>
<dbReference type="EMBL" id="UOGH01000224">
    <property type="protein sequence ID" value="VAX31940.1"/>
    <property type="molecule type" value="Genomic_DNA"/>
</dbReference>
<organism evidence="7">
    <name type="scientific">hydrothermal vent metagenome</name>
    <dbReference type="NCBI Taxonomy" id="652676"/>
    <lineage>
        <taxon>unclassified sequences</taxon>
        <taxon>metagenomes</taxon>
        <taxon>ecological metagenomes</taxon>
    </lineage>
</organism>
<evidence type="ECO:0000256" key="5">
    <source>
        <dbReference type="ARBA" id="ARBA00022982"/>
    </source>
</evidence>